<dbReference type="CDD" id="cd06170">
    <property type="entry name" value="LuxR_C_like"/>
    <property type="match status" value="1"/>
</dbReference>
<dbReference type="SUPFAM" id="SSF46894">
    <property type="entry name" value="C-terminal effector domain of the bipartite response regulators"/>
    <property type="match status" value="1"/>
</dbReference>
<feature type="modified residue" description="4-aspartylphosphate" evidence="3">
    <location>
        <position position="57"/>
    </location>
</feature>
<comment type="caution">
    <text evidence="6">The sequence shown here is derived from an EMBL/GenBank/DDBJ whole genome shotgun (WGS) entry which is preliminary data.</text>
</comment>
<dbReference type="InterPro" id="IPR058245">
    <property type="entry name" value="NreC/VraR/RcsB-like_REC"/>
</dbReference>
<dbReference type="GO" id="GO:0006355">
    <property type="term" value="P:regulation of DNA-templated transcription"/>
    <property type="evidence" value="ECO:0007669"/>
    <property type="project" value="InterPro"/>
</dbReference>
<dbReference type="InterPro" id="IPR039420">
    <property type="entry name" value="WalR-like"/>
</dbReference>
<organism evidence="6 7">
    <name type="scientific">Caballeronia humi</name>
    <dbReference type="NCBI Taxonomy" id="326474"/>
    <lineage>
        <taxon>Bacteria</taxon>
        <taxon>Pseudomonadati</taxon>
        <taxon>Pseudomonadota</taxon>
        <taxon>Betaproteobacteria</taxon>
        <taxon>Burkholderiales</taxon>
        <taxon>Burkholderiaceae</taxon>
        <taxon>Caballeronia</taxon>
    </lineage>
</organism>
<dbReference type="Gene3D" id="1.10.10.10">
    <property type="entry name" value="Winged helix-like DNA-binding domain superfamily/Winged helix DNA-binding domain"/>
    <property type="match status" value="1"/>
</dbReference>
<dbReference type="PANTHER" id="PTHR43214">
    <property type="entry name" value="TWO-COMPONENT RESPONSE REGULATOR"/>
    <property type="match status" value="1"/>
</dbReference>
<dbReference type="InterPro" id="IPR001789">
    <property type="entry name" value="Sig_transdc_resp-reg_receiver"/>
</dbReference>
<dbReference type="AlphaFoldDB" id="A0A158F0B9"/>
<dbReference type="CDD" id="cd17535">
    <property type="entry name" value="REC_NarL-like"/>
    <property type="match status" value="1"/>
</dbReference>
<evidence type="ECO:0000256" key="2">
    <source>
        <dbReference type="ARBA" id="ARBA00023125"/>
    </source>
</evidence>
<proteinExistence type="predicted"/>
<dbReference type="PRINTS" id="PR00038">
    <property type="entry name" value="HTHLUXR"/>
</dbReference>
<dbReference type="SUPFAM" id="SSF52172">
    <property type="entry name" value="CheY-like"/>
    <property type="match status" value="1"/>
</dbReference>
<dbReference type="PROSITE" id="PS50043">
    <property type="entry name" value="HTH_LUXR_2"/>
    <property type="match status" value="1"/>
</dbReference>
<dbReference type="InterPro" id="IPR011006">
    <property type="entry name" value="CheY-like_superfamily"/>
</dbReference>
<dbReference type="SMART" id="SM00448">
    <property type="entry name" value="REC"/>
    <property type="match status" value="1"/>
</dbReference>
<dbReference type="Pfam" id="PF00196">
    <property type="entry name" value="GerE"/>
    <property type="match status" value="1"/>
</dbReference>
<dbReference type="OrthoDB" id="8585266at2"/>
<evidence type="ECO:0000256" key="3">
    <source>
        <dbReference type="PROSITE-ProRule" id="PRU00169"/>
    </source>
</evidence>
<feature type="domain" description="Response regulatory" evidence="5">
    <location>
        <begin position="6"/>
        <end position="126"/>
    </location>
</feature>
<feature type="domain" description="HTH luxR-type" evidence="4">
    <location>
        <begin position="147"/>
        <end position="212"/>
    </location>
</feature>
<dbReference type="RefSeq" id="WP_087665543.1">
    <property type="nucleotide sequence ID" value="NZ_FCNW02000001.1"/>
</dbReference>
<gene>
    <name evidence="6" type="ORF">AWB65_00423</name>
</gene>
<dbReference type="PROSITE" id="PS50110">
    <property type="entry name" value="RESPONSE_REGULATORY"/>
    <property type="match status" value="1"/>
</dbReference>
<dbReference type="GO" id="GO:0003677">
    <property type="term" value="F:DNA binding"/>
    <property type="evidence" value="ECO:0007669"/>
    <property type="project" value="UniProtKB-KW"/>
</dbReference>
<dbReference type="Proteomes" id="UP000054977">
    <property type="component" value="Unassembled WGS sequence"/>
</dbReference>
<evidence type="ECO:0000313" key="6">
    <source>
        <dbReference type="EMBL" id="SAL13278.1"/>
    </source>
</evidence>
<evidence type="ECO:0000259" key="4">
    <source>
        <dbReference type="PROSITE" id="PS50043"/>
    </source>
</evidence>
<evidence type="ECO:0000313" key="7">
    <source>
        <dbReference type="Proteomes" id="UP000054977"/>
    </source>
</evidence>
<protein>
    <submittedName>
        <fullName evidence="6">DNA-binding response regulator</fullName>
    </submittedName>
</protein>
<accession>A0A158F0B9</accession>
<keyword evidence="2 6" id="KW-0238">DNA-binding</keyword>
<dbReference type="PANTHER" id="PTHR43214:SF17">
    <property type="entry name" value="TRANSCRIPTIONAL REGULATORY PROTEIN RCSB"/>
    <property type="match status" value="1"/>
</dbReference>
<dbReference type="GO" id="GO:0000160">
    <property type="term" value="P:phosphorelay signal transduction system"/>
    <property type="evidence" value="ECO:0007669"/>
    <property type="project" value="InterPro"/>
</dbReference>
<dbReference type="EMBL" id="FCNW02000001">
    <property type="protein sequence ID" value="SAL13278.1"/>
    <property type="molecule type" value="Genomic_DNA"/>
</dbReference>
<dbReference type="Gene3D" id="3.40.50.2300">
    <property type="match status" value="1"/>
</dbReference>
<dbReference type="InterPro" id="IPR000792">
    <property type="entry name" value="Tscrpt_reg_LuxR_C"/>
</dbReference>
<dbReference type="STRING" id="326474.AWB65_00423"/>
<dbReference type="Pfam" id="PF00072">
    <property type="entry name" value="Response_reg"/>
    <property type="match status" value="1"/>
</dbReference>
<sequence>MQRKIRVIVADDHPVAREGIGAYLRRDRRIDLVGMASDANSLASLLSDHSCDFVFSDIGMQGMNGESNSISFLRRLAREAPRPHIVAVTMIAHAQMLAGLMNLGVEGIVDKRDALESLTEAINAITRGRRFASLHAYELLSATLPDVPARAGTLSAREWDVFRMYASGMPIPEIADYFNRSSKTVATQRRSAMRKLGLDSESELIAYAQQIGLT</sequence>
<keyword evidence="1 3" id="KW-0597">Phosphoprotein</keyword>
<dbReference type="InterPro" id="IPR016032">
    <property type="entry name" value="Sig_transdc_resp-reg_C-effctor"/>
</dbReference>
<reference evidence="6" key="1">
    <citation type="submission" date="2016-01" db="EMBL/GenBank/DDBJ databases">
        <authorList>
            <person name="Peeters C."/>
        </authorList>
    </citation>
    <scope>NUCLEOTIDE SEQUENCE [LARGE SCALE GENOMIC DNA]</scope>
    <source>
        <strain evidence="6">LMG 22934</strain>
    </source>
</reference>
<evidence type="ECO:0000256" key="1">
    <source>
        <dbReference type="ARBA" id="ARBA00022553"/>
    </source>
</evidence>
<evidence type="ECO:0000259" key="5">
    <source>
        <dbReference type="PROSITE" id="PS50110"/>
    </source>
</evidence>
<dbReference type="SMART" id="SM00421">
    <property type="entry name" value="HTH_LUXR"/>
    <property type="match status" value="1"/>
</dbReference>
<keyword evidence="7" id="KW-1185">Reference proteome</keyword>
<name>A0A158F0B9_9BURK</name>
<dbReference type="InterPro" id="IPR036388">
    <property type="entry name" value="WH-like_DNA-bd_sf"/>
</dbReference>